<accession>A0A8J8P712</accession>
<evidence type="ECO:0000256" key="2">
    <source>
        <dbReference type="SAM" id="Phobius"/>
    </source>
</evidence>
<feature type="compositionally biased region" description="Basic and acidic residues" evidence="1">
    <location>
        <begin position="22"/>
        <end position="31"/>
    </location>
</feature>
<proteinExistence type="predicted"/>
<feature type="region of interest" description="Disordered" evidence="1">
    <location>
        <begin position="914"/>
        <end position="961"/>
    </location>
</feature>
<evidence type="ECO:0000259" key="3">
    <source>
        <dbReference type="Pfam" id="PF07885"/>
    </source>
</evidence>
<feature type="region of interest" description="Disordered" evidence="1">
    <location>
        <begin position="982"/>
        <end position="1069"/>
    </location>
</feature>
<feature type="domain" description="Potassium channel" evidence="3">
    <location>
        <begin position="509"/>
        <end position="547"/>
    </location>
</feature>
<dbReference type="InterPro" id="IPR013099">
    <property type="entry name" value="K_chnl_dom"/>
</dbReference>
<feature type="compositionally biased region" description="Polar residues" evidence="1">
    <location>
        <begin position="799"/>
        <end position="819"/>
    </location>
</feature>
<gene>
    <name evidence="4" type="ORF">FGO68_gene5323</name>
</gene>
<sequence>MGIGGATMSTQGQQQNALIEDVQIKPIDRMLDGGGDDDSEEERRKFRKGITMAQAGALKKRKSIFYALENVNLGNISFVRSKENAIDPRLYPINQKDNSRESKDQRQINVNEIQILPDPESDDQQQRRPENHDFSEIKDDNLQTPKNNNDDKSFEEHQLTESNEISPSPTMSKLPRKRRSGGNTLRRDRFALQAINGFMQGGNQNPFNDSITRAASKMGGLSSTIYQLQKQETLDSNKLQQHTQRLLKQQDRLYDQWRALDLMASTIATVGLIIAIYSHELDLAREYEMIQANGGIQYDDNKYVSEDNHIYRLIVTGLTITTIVIMTLRHHFLTKWRLQLYKFTVIECMLKPVDFNRQKQMKSLARSSFLKSKQYYVDILFLVFQPLPYWDPTFTMRCINIADKTKFLDIEYNISTVLISIMFLRFIFIVRTCFNYSIFTDQHAKKLMSDTYGFSPDLRFTLKCILQRSPELTVTIILSVSILVVAYILRIFEIVYYRHIGFQDFEQFMATVGFGDVVPVSHVGRFLIMLTAIWGTFIFTLVIVAFSVVFNLSPHQKRAMHHLLLTRKAATTLTTALKYFNARKRAQQNVNPIYKEMLQRKISITYVDADLKRQKMKMDEHINDFREERIQLKRLRVNDGNEQRKNIHFIKGEVLEIQNKIETMGHTMVNQKIESDSLHMLLEVVSKDQRALRVQMSEQHNLIKEISRRLKPIAGKGSKIDNAPLAATVGDDLKFQANYENSSDKSQDQESEPSEQSSQNNVRSQANSKSSGLSNSQSRQSTPRSSNMSSNRPRRYNDGDSSVLLNPNKRSAMNNSSIRSLKGQENLDSKIIKEYLDGESELNIRAQMLVEPSFTLHQIVNQDKPSQGDQVGVSSDLNSKKSKQSQQSQVRSMPPMQPFSVYPMKRNLSVLPSLEGEEESKSSASIEHDKTQNKRKNTRGTRKEETKSKFNHRSDVSNDIKANKNNIKLDALNGYDIASSISNSRKGSARQKAQDLEQESSQRGLLKTKDKSHHGRVRTSHNNESDIHLNANSNSNSRARKHSEQTSGMESADEGQLPGKNKLKAPKSQVLVKGRRVSVTKAAPDPTAMSYYTSGVLMDMNQSGVTQGHNLPPNFPIYYNQSAFGGTLHSNHGQLQKRFMGKTQQQQQHQMQFSYVPNNFKGTNISNILAKQNGNGLSGTVSPFNYPAKRMSGTISPFMNGFTAFNGHQNQGKQMGYVAPMGLFGQTGFNSSYGNNGRGAHDDLDKYESYITKYDR</sequence>
<feature type="region of interest" description="Disordered" evidence="1">
    <location>
        <begin position="863"/>
        <end position="901"/>
    </location>
</feature>
<feature type="compositionally biased region" description="Basic and acidic residues" evidence="1">
    <location>
        <begin position="148"/>
        <end position="159"/>
    </location>
</feature>
<feature type="transmembrane region" description="Helical" evidence="2">
    <location>
        <begin position="410"/>
        <end position="430"/>
    </location>
</feature>
<dbReference type="Pfam" id="PF07885">
    <property type="entry name" value="Ion_trans_2"/>
    <property type="match status" value="1"/>
</dbReference>
<comment type="caution">
    <text evidence="4">The sequence shown here is derived from an EMBL/GenBank/DDBJ whole genome shotgun (WGS) entry which is preliminary data.</text>
</comment>
<keyword evidence="2" id="KW-1133">Transmembrane helix</keyword>
<dbReference type="SUPFAM" id="SSF81324">
    <property type="entry name" value="Voltage-gated potassium channels"/>
    <property type="match status" value="1"/>
</dbReference>
<dbReference type="AlphaFoldDB" id="A0A8J8P712"/>
<feature type="compositionally biased region" description="Basic and acidic residues" evidence="1">
    <location>
        <begin position="941"/>
        <end position="961"/>
    </location>
</feature>
<protein>
    <recommendedName>
        <fullName evidence="3">Potassium channel domain-containing protein</fullName>
    </recommendedName>
</protein>
<reference evidence="4" key="1">
    <citation type="submission" date="2019-06" db="EMBL/GenBank/DDBJ databases">
        <authorList>
            <person name="Zheng W."/>
        </authorList>
    </citation>
    <scope>NUCLEOTIDE SEQUENCE</scope>
    <source>
        <strain evidence="4">QDHG01</strain>
    </source>
</reference>
<feature type="transmembrane region" description="Helical" evidence="2">
    <location>
        <begin position="472"/>
        <end position="492"/>
    </location>
</feature>
<feature type="compositionally biased region" description="Polar residues" evidence="1">
    <location>
        <begin position="7"/>
        <end position="17"/>
    </location>
</feature>
<feature type="compositionally biased region" description="Polar residues" evidence="1">
    <location>
        <begin position="863"/>
        <end position="877"/>
    </location>
</feature>
<dbReference type="EMBL" id="RRYP01000902">
    <property type="protein sequence ID" value="TNV86681.1"/>
    <property type="molecule type" value="Genomic_DNA"/>
</dbReference>
<evidence type="ECO:0000313" key="4">
    <source>
        <dbReference type="EMBL" id="TNV86681.1"/>
    </source>
</evidence>
<evidence type="ECO:0000256" key="1">
    <source>
        <dbReference type="SAM" id="MobiDB-lite"/>
    </source>
</evidence>
<feature type="compositionally biased region" description="Polar residues" evidence="1">
    <location>
        <begin position="160"/>
        <end position="171"/>
    </location>
</feature>
<dbReference type="GO" id="GO:0016286">
    <property type="term" value="F:small conductance calcium-activated potassium channel activity"/>
    <property type="evidence" value="ECO:0007669"/>
    <property type="project" value="InterPro"/>
</dbReference>
<dbReference type="OrthoDB" id="6128189at2759"/>
<feature type="region of interest" description="Disordered" evidence="1">
    <location>
        <begin position="1"/>
        <end position="45"/>
    </location>
</feature>
<feature type="transmembrane region" description="Helical" evidence="2">
    <location>
        <begin position="310"/>
        <end position="328"/>
    </location>
</feature>
<name>A0A8J8P712_HALGN</name>
<feature type="compositionally biased region" description="Basic and acidic residues" evidence="1">
    <location>
        <begin position="124"/>
        <end position="141"/>
    </location>
</feature>
<dbReference type="Proteomes" id="UP000785679">
    <property type="component" value="Unassembled WGS sequence"/>
</dbReference>
<keyword evidence="2" id="KW-0472">Membrane</keyword>
<feature type="compositionally biased region" description="Basic residues" evidence="1">
    <location>
        <begin position="1010"/>
        <end position="1019"/>
    </location>
</feature>
<dbReference type="InterPro" id="IPR015449">
    <property type="entry name" value="K_chnl_Ca-activ_SK"/>
</dbReference>
<keyword evidence="5" id="KW-1185">Reference proteome</keyword>
<feature type="transmembrane region" description="Helical" evidence="2">
    <location>
        <begin position="259"/>
        <end position="279"/>
    </location>
</feature>
<feature type="transmembrane region" description="Helical" evidence="2">
    <location>
        <begin position="526"/>
        <end position="552"/>
    </location>
</feature>
<organism evidence="4 5">
    <name type="scientific">Halteria grandinella</name>
    <dbReference type="NCBI Taxonomy" id="5974"/>
    <lineage>
        <taxon>Eukaryota</taxon>
        <taxon>Sar</taxon>
        <taxon>Alveolata</taxon>
        <taxon>Ciliophora</taxon>
        <taxon>Intramacronucleata</taxon>
        <taxon>Spirotrichea</taxon>
        <taxon>Stichotrichia</taxon>
        <taxon>Sporadotrichida</taxon>
        <taxon>Halteriidae</taxon>
        <taxon>Halteria</taxon>
    </lineage>
</organism>
<keyword evidence="2" id="KW-0812">Transmembrane</keyword>
<feature type="region of interest" description="Disordered" evidence="1">
    <location>
        <begin position="740"/>
        <end position="821"/>
    </location>
</feature>
<dbReference type="PANTHER" id="PTHR10153">
    <property type="entry name" value="SMALL CONDUCTANCE CALCIUM-ACTIVATED POTASSIUM CHANNEL"/>
    <property type="match status" value="1"/>
</dbReference>
<evidence type="ECO:0000313" key="5">
    <source>
        <dbReference type="Proteomes" id="UP000785679"/>
    </source>
</evidence>
<feature type="compositionally biased region" description="Low complexity" evidence="1">
    <location>
        <begin position="754"/>
        <end position="791"/>
    </location>
</feature>
<dbReference type="GO" id="GO:0016020">
    <property type="term" value="C:membrane"/>
    <property type="evidence" value="ECO:0007669"/>
    <property type="project" value="InterPro"/>
</dbReference>
<feature type="region of interest" description="Disordered" evidence="1">
    <location>
        <begin position="112"/>
        <end position="185"/>
    </location>
</feature>
<dbReference type="Gene3D" id="1.10.287.70">
    <property type="match status" value="1"/>
</dbReference>